<comment type="subcellular location">
    <subcellularLocation>
        <location evidence="1">Cell membrane</location>
        <topology evidence="1">Multi-pass membrane protein</topology>
    </subcellularLocation>
</comment>
<dbReference type="RefSeq" id="WP_193114352.1">
    <property type="nucleotide sequence ID" value="NZ_CP041165.1"/>
</dbReference>
<reference evidence="9 10" key="1">
    <citation type="submission" date="2019-06" db="EMBL/GenBank/DDBJ databases">
        <title>Sulfurimonas gotlandica sp. nov., a chemoautotrophic and psychrotolerant epsilonproteobacterium isolated from a pelagic redoxcline, and an emended description of the genus Sulfurimonas.</title>
        <authorList>
            <person name="Wang S."/>
            <person name="Jiang L."/>
            <person name="Shao Z."/>
        </authorList>
    </citation>
    <scope>NUCLEOTIDE SEQUENCE [LARGE SCALE GENOMIC DNA]</scope>
    <source>
        <strain evidence="9 10">B2</strain>
    </source>
</reference>
<organism evidence="9 10">
    <name type="scientific">Sulfurimonas marina</name>
    <dbReference type="NCBI Taxonomy" id="2590551"/>
    <lineage>
        <taxon>Bacteria</taxon>
        <taxon>Pseudomonadati</taxon>
        <taxon>Campylobacterota</taxon>
        <taxon>Epsilonproteobacteria</taxon>
        <taxon>Campylobacterales</taxon>
        <taxon>Sulfurimonadaceae</taxon>
        <taxon>Sulfurimonas</taxon>
    </lineage>
</organism>
<feature type="transmembrane region" description="Helical" evidence="7">
    <location>
        <begin position="79"/>
        <end position="98"/>
    </location>
</feature>
<feature type="transmembrane region" description="Helical" evidence="7">
    <location>
        <begin position="51"/>
        <end position="72"/>
    </location>
</feature>
<dbReference type="GO" id="GO:0005886">
    <property type="term" value="C:plasma membrane"/>
    <property type="evidence" value="ECO:0007669"/>
    <property type="project" value="UniProtKB-SubCell"/>
</dbReference>
<evidence type="ECO:0000256" key="2">
    <source>
        <dbReference type="ARBA" id="ARBA00022448"/>
    </source>
</evidence>
<keyword evidence="10" id="KW-1185">Reference proteome</keyword>
<evidence type="ECO:0000256" key="6">
    <source>
        <dbReference type="ARBA" id="ARBA00023136"/>
    </source>
</evidence>
<dbReference type="InterPro" id="IPR011701">
    <property type="entry name" value="MFS"/>
</dbReference>
<evidence type="ECO:0000313" key="10">
    <source>
        <dbReference type="Proteomes" id="UP000593910"/>
    </source>
</evidence>
<dbReference type="PROSITE" id="PS50850">
    <property type="entry name" value="MFS"/>
    <property type="match status" value="1"/>
</dbReference>
<keyword evidence="6 7" id="KW-0472">Membrane</keyword>
<dbReference type="Pfam" id="PF07690">
    <property type="entry name" value="MFS_1"/>
    <property type="match status" value="1"/>
</dbReference>
<name>A0A7M1AU51_9BACT</name>
<accession>A0A7M1AU51</accession>
<feature type="transmembrane region" description="Helical" evidence="7">
    <location>
        <begin position="283"/>
        <end position="300"/>
    </location>
</feature>
<gene>
    <name evidence="9" type="ORF">FJR03_03910</name>
</gene>
<keyword evidence="3" id="KW-1003">Cell membrane</keyword>
<dbReference type="Gene3D" id="1.20.1250.20">
    <property type="entry name" value="MFS general substrate transporter like domains"/>
    <property type="match status" value="1"/>
</dbReference>
<dbReference type="PANTHER" id="PTHR43266:SF2">
    <property type="entry name" value="MAJOR FACILITATOR SUPERFAMILY (MFS) PROFILE DOMAIN-CONTAINING PROTEIN"/>
    <property type="match status" value="1"/>
</dbReference>
<keyword evidence="4 7" id="KW-0812">Transmembrane</keyword>
<dbReference type="InterPro" id="IPR020846">
    <property type="entry name" value="MFS_dom"/>
</dbReference>
<dbReference type="PANTHER" id="PTHR43266">
    <property type="entry name" value="MACROLIDE-EFFLUX PROTEIN"/>
    <property type="match status" value="1"/>
</dbReference>
<evidence type="ECO:0000259" key="8">
    <source>
        <dbReference type="PROSITE" id="PS50850"/>
    </source>
</evidence>
<dbReference type="CDD" id="cd06173">
    <property type="entry name" value="MFS_MefA_like"/>
    <property type="match status" value="1"/>
</dbReference>
<evidence type="ECO:0000256" key="3">
    <source>
        <dbReference type="ARBA" id="ARBA00022475"/>
    </source>
</evidence>
<feature type="transmembrane region" description="Helical" evidence="7">
    <location>
        <begin position="373"/>
        <end position="392"/>
    </location>
</feature>
<dbReference type="Proteomes" id="UP000593910">
    <property type="component" value="Chromosome"/>
</dbReference>
<feature type="transmembrane region" description="Helical" evidence="7">
    <location>
        <begin position="219"/>
        <end position="242"/>
    </location>
</feature>
<dbReference type="AlphaFoldDB" id="A0A7M1AU51"/>
<dbReference type="EMBL" id="CP041165">
    <property type="protein sequence ID" value="QOP40930.1"/>
    <property type="molecule type" value="Genomic_DNA"/>
</dbReference>
<keyword evidence="5 7" id="KW-1133">Transmembrane helix</keyword>
<feature type="transmembrane region" description="Helical" evidence="7">
    <location>
        <begin position="104"/>
        <end position="122"/>
    </location>
</feature>
<dbReference type="SUPFAM" id="SSF103473">
    <property type="entry name" value="MFS general substrate transporter"/>
    <property type="match status" value="1"/>
</dbReference>
<feature type="transmembrane region" description="Helical" evidence="7">
    <location>
        <begin position="143"/>
        <end position="164"/>
    </location>
</feature>
<evidence type="ECO:0000256" key="1">
    <source>
        <dbReference type="ARBA" id="ARBA00004651"/>
    </source>
</evidence>
<keyword evidence="2" id="KW-0813">Transport</keyword>
<proteinExistence type="predicted"/>
<feature type="transmembrane region" description="Helical" evidence="7">
    <location>
        <begin position="170"/>
        <end position="189"/>
    </location>
</feature>
<dbReference type="KEGG" id="smax:FJR03_03910"/>
<feature type="transmembrane region" description="Helical" evidence="7">
    <location>
        <begin position="20"/>
        <end position="39"/>
    </location>
</feature>
<evidence type="ECO:0000313" key="9">
    <source>
        <dbReference type="EMBL" id="QOP40930.1"/>
    </source>
</evidence>
<feature type="transmembrane region" description="Helical" evidence="7">
    <location>
        <begin position="248"/>
        <end position="274"/>
    </location>
</feature>
<evidence type="ECO:0000256" key="7">
    <source>
        <dbReference type="SAM" id="Phobius"/>
    </source>
</evidence>
<feature type="domain" description="Major facilitator superfamily (MFS) profile" evidence="8">
    <location>
        <begin position="13"/>
        <end position="396"/>
    </location>
</feature>
<feature type="transmembrane region" description="Helical" evidence="7">
    <location>
        <begin position="341"/>
        <end position="361"/>
    </location>
</feature>
<sequence>MNSYIQLLKQEKILRRLSFIQLISYFGAWFSNVAIYTLLLKMEVSAEVVSFVAMLHFLAGVVQAPFSGAIIDMVKPKKLMLSLIALEIIATAFLVMVTTHNHLLLLYVLIFVKMAAASFYFTTEMSLLPKILDAKVLQKANELHSIIWSLSYTLGMAISGFVVYLLGIKIAFILDALFFVVAFYLLSTLKIEVDLLTQKEKLSEMMRDTFRYLKRTPKAFHLMVVHAFVGLTAFDALVALMVDKYYAGIIATSLALGLLHSARAVGLVVGPVVLGKFVNNKRLIYIFIAQALAVLLWSYVMEYFYLSLVASVIVGFFTTTLWSYSYTLLQKNIEEKYYGRIVAYNDMLFLSSAAFTSYMIGYLATADISLENIANIMGLGFIVGAFYYAYVIKTKKIKEINI</sequence>
<feature type="transmembrane region" description="Helical" evidence="7">
    <location>
        <begin position="306"/>
        <end position="329"/>
    </location>
</feature>
<evidence type="ECO:0000256" key="4">
    <source>
        <dbReference type="ARBA" id="ARBA00022692"/>
    </source>
</evidence>
<protein>
    <submittedName>
        <fullName evidence="9">MFS transporter</fullName>
    </submittedName>
</protein>
<evidence type="ECO:0000256" key="5">
    <source>
        <dbReference type="ARBA" id="ARBA00022989"/>
    </source>
</evidence>
<dbReference type="GO" id="GO:0022857">
    <property type="term" value="F:transmembrane transporter activity"/>
    <property type="evidence" value="ECO:0007669"/>
    <property type="project" value="InterPro"/>
</dbReference>
<dbReference type="InterPro" id="IPR036259">
    <property type="entry name" value="MFS_trans_sf"/>
</dbReference>